<dbReference type="Proteomes" id="UP001501321">
    <property type="component" value="Unassembled WGS sequence"/>
</dbReference>
<name>A0ABP8Q6G8_9GAMM</name>
<dbReference type="Pfam" id="PF11743">
    <property type="entry name" value="DUF3301"/>
    <property type="match status" value="1"/>
</dbReference>
<evidence type="ECO:0000313" key="2">
    <source>
        <dbReference type="Proteomes" id="UP001501321"/>
    </source>
</evidence>
<dbReference type="InterPro" id="IPR021732">
    <property type="entry name" value="DUF3301"/>
</dbReference>
<evidence type="ECO:0008006" key="3">
    <source>
        <dbReference type="Google" id="ProtNLM"/>
    </source>
</evidence>
<comment type="caution">
    <text evidence="1">The sequence shown here is derived from an EMBL/GenBank/DDBJ whole genome shotgun (WGS) entry which is preliminary data.</text>
</comment>
<gene>
    <name evidence="1" type="ORF">GCM10023095_13150</name>
</gene>
<accession>A0ABP8Q6G8</accession>
<keyword evidence="2" id="KW-1185">Reference proteome</keyword>
<sequence>MQELLALMGMALLIAEFWQRRRQAEAAERHIRRYCQQHDYQYLSMARGAGLPMVLLGCLLRRPHGFWFEFSDDGEASRQGECFLTGLGSPIFRIAPPESASVRSAQILPFPGRRQQKP</sequence>
<dbReference type="EMBL" id="BAABFC010000009">
    <property type="protein sequence ID" value="GAA4497101.1"/>
    <property type="molecule type" value="Genomic_DNA"/>
</dbReference>
<proteinExistence type="predicted"/>
<organism evidence="1 2">
    <name type="scientific">Pseudaeromonas paramecii</name>
    <dbReference type="NCBI Taxonomy" id="2138166"/>
    <lineage>
        <taxon>Bacteria</taxon>
        <taxon>Pseudomonadati</taxon>
        <taxon>Pseudomonadota</taxon>
        <taxon>Gammaproteobacteria</taxon>
        <taxon>Aeromonadales</taxon>
        <taxon>Aeromonadaceae</taxon>
        <taxon>Pseudaeromonas</taxon>
    </lineage>
</organism>
<dbReference type="RefSeq" id="WP_345011266.1">
    <property type="nucleotide sequence ID" value="NZ_BAABFC010000009.1"/>
</dbReference>
<reference evidence="2" key="1">
    <citation type="journal article" date="2019" name="Int. J. Syst. Evol. Microbiol.">
        <title>The Global Catalogue of Microorganisms (GCM) 10K type strain sequencing project: providing services to taxonomists for standard genome sequencing and annotation.</title>
        <authorList>
            <consortium name="The Broad Institute Genomics Platform"/>
            <consortium name="The Broad Institute Genome Sequencing Center for Infectious Disease"/>
            <person name="Wu L."/>
            <person name="Ma J."/>
        </authorList>
    </citation>
    <scope>NUCLEOTIDE SEQUENCE [LARGE SCALE GENOMIC DNA]</scope>
    <source>
        <strain evidence="2">JCM 32226</strain>
    </source>
</reference>
<protein>
    <recommendedName>
        <fullName evidence="3">DUF3301 domain-containing protein</fullName>
    </recommendedName>
</protein>
<evidence type="ECO:0000313" key="1">
    <source>
        <dbReference type="EMBL" id="GAA4497101.1"/>
    </source>
</evidence>